<comment type="caution">
    <text evidence="2">The sequence shown here is derived from an EMBL/GenBank/DDBJ whole genome shotgun (WGS) entry which is preliminary data.</text>
</comment>
<keyword evidence="1" id="KW-0472">Membrane</keyword>
<dbReference type="EMBL" id="JBHRVD010000001">
    <property type="protein sequence ID" value="MFC3326516.1"/>
    <property type="molecule type" value="Genomic_DNA"/>
</dbReference>
<protein>
    <recommendedName>
        <fullName evidence="4">DUF4386 domain-containing protein</fullName>
    </recommendedName>
</protein>
<evidence type="ECO:0000256" key="1">
    <source>
        <dbReference type="SAM" id="Phobius"/>
    </source>
</evidence>
<feature type="transmembrane region" description="Helical" evidence="1">
    <location>
        <begin position="202"/>
        <end position="221"/>
    </location>
</feature>
<keyword evidence="3" id="KW-1185">Reference proteome</keyword>
<evidence type="ECO:0000313" key="3">
    <source>
        <dbReference type="Proteomes" id="UP001595648"/>
    </source>
</evidence>
<feature type="transmembrane region" description="Helical" evidence="1">
    <location>
        <begin position="44"/>
        <end position="64"/>
    </location>
</feature>
<feature type="transmembrane region" description="Helical" evidence="1">
    <location>
        <begin position="76"/>
        <end position="98"/>
    </location>
</feature>
<sequence length="228" mass="24015">MLARTAEPRRPQSLISLRSSAEELQHEENSTIVQSSAAVPSVTLYRLAAVAGVGSALILLVNAAKRSSLIATTDLTQLLAPVAEILALGLVVGLFLAFGRRAGLFGTMAFVINFVALASLVGVEVVINLVFSKLPLTTIIDLRAGPLGLALVVSSVLFLLGTLAFVISLVVARGVPRIPLALYFIGAVPIALRAFVPEWALDLGLVTLAAAIAWLAGWLWMRAPITSR</sequence>
<evidence type="ECO:0000313" key="2">
    <source>
        <dbReference type="EMBL" id="MFC3326516.1"/>
    </source>
</evidence>
<reference evidence="3" key="1">
    <citation type="journal article" date="2019" name="Int. J. Syst. Evol. Microbiol.">
        <title>The Global Catalogue of Microorganisms (GCM) 10K type strain sequencing project: providing services to taxonomists for standard genome sequencing and annotation.</title>
        <authorList>
            <consortium name="The Broad Institute Genomics Platform"/>
            <consortium name="The Broad Institute Genome Sequencing Center for Infectious Disease"/>
            <person name="Wu L."/>
            <person name="Ma J."/>
        </authorList>
    </citation>
    <scope>NUCLEOTIDE SEQUENCE [LARGE SCALE GENOMIC DNA]</scope>
    <source>
        <strain evidence="3">ICMP 19515</strain>
    </source>
</reference>
<dbReference type="RefSeq" id="WP_378985410.1">
    <property type="nucleotide sequence ID" value="NZ_JBHRVD010000001.1"/>
</dbReference>
<gene>
    <name evidence="2" type="ORF">ACFOJ9_32875</name>
</gene>
<feature type="transmembrane region" description="Helical" evidence="1">
    <location>
        <begin position="110"/>
        <end position="131"/>
    </location>
</feature>
<keyword evidence="1" id="KW-1133">Transmembrane helix</keyword>
<proteinExistence type="predicted"/>
<dbReference type="Proteomes" id="UP001595648">
    <property type="component" value="Unassembled WGS sequence"/>
</dbReference>
<name>A0ABV7MX03_9HYPH</name>
<feature type="transmembrane region" description="Helical" evidence="1">
    <location>
        <begin position="178"/>
        <end position="196"/>
    </location>
</feature>
<keyword evidence="1" id="KW-0812">Transmembrane</keyword>
<evidence type="ECO:0008006" key="4">
    <source>
        <dbReference type="Google" id="ProtNLM"/>
    </source>
</evidence>
<feature type="transmembrane region" description="Helical" evidence="1">
    <location>
        <begin position="151"/>
        <end position="171"/>
    </location>
</feature>
<accession>A0ABV7MX03</accession>
<organism evidence="2 3">
    <name type="scientific">Mesorhizobium cantuariense</name>
    <dbReference type="NCBI Taxonomy" id="1300275"/>
    <lineage>
        <taxon>Bacteria</taxon>
        <taxon>Pseudomonadati</taxon>
        <taxon>Pseudomonadota</taxon>
        <taxon>Alphaproteobacteria</taxon>
        <taxon>Hyphomicrobiales</taxon>
        <taxon>Phyllobacteriaceae</taxon>
        <taxon>Mesorhizobium</taxon>
    </lineage>
</organism>